<gene>
    <name evidence="2" type="ORF">LC087_02410</name>
</gene>
<keyword evidence="3" id="KW-1185">Reference proteome</keyword>
<evidence type="ECO:0000313" key="3">
    <source>
        <dbReference type="Proteomes" id="UP001197974"/>
    </source>
</evidence>
<dbReference type="InterPro" id="IPR001466">
    <property type="entry name" value="Beta-lactam-related"/>
</dbReference>
<dbReference type="InterPro" id="IPR012338">
    <property type="entry name" value="Beta-lactam/transpept-like"/>
</dbReference>
<evidence type="ECO:0000259" key="1">
    <source>
        <dbReference type="Pfam" id="PF00144"/>
    </source>
</evidence>
<dbReference type="Gene3D" id="3.40.710.10">
    <property type="entry name" value="DD-peptidase/beta-lactamase superfamily"/>
    <property type="match status" value="1"/>
</dbReference>
<feature type="domain" description="Beta-lactamase-related" evidence="1">
    <location>
        <begin position="41"/>
        <end position="140"/>
    </location>
</feature>
<dbReference type="EC" id="3.1.1.103" evidence="2"/>
<dbReference type="GO" id="GO:0016787">
    <property type="term" value="F:hydrolase activity"/>
    <property type="evidence" value="ECO:0007669"/>
    <property type="project" value="UniProtKB-KW"/>
</dbReference>
<dbReference type="SUPFAM" id="SSF56601">
    <property type="entry name" value="beta-lactamase/transpeptidase-like"/>
    <property type="match status" value="1"/>
</dbReference>
<accession>A0ABY9JUL9</accession>
<dbReference type="RefSeq" id="WP_226538906.1">
    <property type="nucleotide sequence ID" value="NZ_CP129013.1"/>
</dbReference>
<dbReference type="EMBL" id="CP129013">
    <property type="protein sequence ID" value="WLR43084.1"/>
    <property type="molecule type" value="Genomic_DNA"/>
</dbReference>
<dbReference type="InterPro" id="IPR050789">
    <property type="entry name" value="Diverse_Enzym_Activities"/>
</dbReference>
<reference evidence="2 3" key="1">
    <citation type="submission" date="2023-06" db="EMBL/GenBank/DDBJ databases">
        <title>Five Gram-positive bacteria isolated from mangrove sediments in Shenzhen, Guangdong, China.</title>
        <authorList>
            <person name="Yu S."/>
            <person name="Zheng W."/>
            <person name="Huang Y."/>
        </authorList>
    </citation>
    <scope>NUCLEOTIDE SEQUENCE [LARGE SCALE GENOMIC DNA]</scope>
    <source>
        <strain evidence="2 3">SaN35-3</strain>
    </source>
</reference>
<keyword evidence="2" id="KW-0378">Hydrolase</keyword>
<organism evidence="2 3">
    <name type="scientific">Bacillus carboniphilus</name>
    <dbReference type="NCBI Taxonomy" id="86663"/>
    <lineage>
        <taxon>Bacteria</taxon>
        <taxon>Bacillati</taxon>
        <taxon>Bacillota</taxon>
        <taxon>Bacilli</taxon>
        <taxon>Bacillales</taxon>
        <taxon>Bacillaceae</taxon>
        <taxon>Bacillus</taxon>
    </lineage>
</organism>
<proteinExistence type="predicted"/>
<evidence type="ECO:0000313" key="2">
    <source>
        <dbReference type="EMBL" id="WLR43084.1"/>
    </source>
</evidence>
<dbReference type="PANTHER" id="PTHR43283">
    <property type="entry name" value="BETA-LACTAMASE-RELATED"/>
    <property type="match status" value="1"/>
</dbReference>
<protein>
    <submittedName>
        <fullName evidence="2">Serine hydrolase domain-containing protein</fullName>
        <ecNumber evidence="2">3.1.1.103</ecNumber>
    </submittedName>
</protein>
<dbReference type="Pfam" id="PF00144">
    <property type="entry name" value="Beta-lactamase"/>
    <property type="match status" value="1"/>
</dbReference>
<sequence>MKKRKQPLIVKSCTMIIILILLIFVFLPITYVQGQTIKDIEKTIQSTLEQLSIPGASVVIFQNKQPVLKTNFGNMTNETSLLTGSVSKSMTALAILQLVNQKQVEIDRPISDYLSWFHHENASKIKIKHLLSHTSGFSTFLLDCHIILIEKV</sequence>
<dbReference type="Proteomes" id="UP001197974">
    <property type="component" value="Chromosome"/>
</dbReference>
<name>A0ABY9JUL9_9BACI</name>